<comment type="similarity">
    <text evidence="2 4">Belongs to the MAK16 family.</text>
</comment>
<dbReference type="AlphaFoldDB" id="G8B7I9"/>
<sequence length="318" mass="37378">MSDEVIWQVINHQFCAFKLKTEKQNFCRNEYNVSGLCSRQSCPLANARYATVKNVGGKLYLYMKTAERAHMPNRWWERIKLSKNYNKALAQIDHHLQYWQKFLQHKCKQRLTRLTQVAITERRLALNEEERHLVGVKPKLKRREQNRERKALAAAKIEKAIEKELLERLKSGAYGDKPLNVDENIWRKVLGKVDEVEQEEEFDDDEDEEIELESEEEEDEDDMGEVEYVEDSGDDDLVDMEDLEKWLDDSSDNASASESEEESEDEEGDEEADEEEAKEGSSKKRKADDTKSKQKKKRRPRVEIEYEEEEPIQTNIAV</sequence>
<proteinExistence type="inferred from homology"/>
<reference evidence="10" key="1">
    <citation type="journal article" date="2009" name="Nature">
        <title>Evolution of pathogenicity and sexual reproduction in eight Candida genomes.</title>
        <authorList>
            <person name="Butler G."/>
            <person name="Rasmussen M.D."/>
            <person name="Lin M.F."/>
            <person name="Santos M.A."/>
            <person name="Sakthikumar S."/>
            <person name="Munro C.A."/>
            <person name="Rheinbay E."/>
            <person name="Grabherr M."/>
            <person name="Forche A."/>
            <person name="Reedy J.L."/>
            <person name="Agrafioti I."/>
            <person name="Arnaud M.B."/>
            <person name="Bates S."/>
            <person name="Brown A.J."/>
            <person name="Brunke S."/>
            <person name="Costanzo M.C."/>
            <person name="Fitzpatrick D.A."/>
            <person name="de Groot P.W."/>
            <person name="Harris D."/>
            <person name="Hoyer L.L."/>
            <person name="Hube B."/>
            <person name="Klis F.M."/>
            <person name="Kodira C."/>
            <person name="Lennard N."/>
            <person name="Logue M.E."/>
            <person name="Martin R."/>
            <person name="Neiman A.M."/>
            <person name="Nikolaou E."/>
            <person name="Quail M.A."/>
            <person name="Quinn J."/>
            <person name="Santos M.C."/>
            <person name="Schmitzberger F.F."/>
            <person name="Sherlock G."/>
            <person name="Shah P."/>
            <person name="Silverstein K.A."/>
            <person name="Skrzypek M.S."/>
            <person name="Soll D."/>
            <person name="Staggs R."/>
            <person name="Stansfield I."/>
            <person name="Stumpf M.P."/>
            <person name="Sudbery P.E."/>
            <person name="Srikantha T."/>
            <person name="Zeng Q."/>
            <person name="Berman J."/>
            <person name="Berriman M."/>
            <person name="Heitman J."/>
            <person name="Gow N.A."/>
            <person name="Lorenz M.C."/>
            <person name="Birren B.W."/>
            <person name="Kellis M."/>
            <person name="Cuomo C.A."/>
        </authorList>
    </citation>
    <scope>NUCLEOTIDE SEQUENCE [LARGE SCALE GENOMIC DNA]</scope>
    <source>
        <strain evidence="10">CDC 317 / ATCC MYA-4646</strain>
    </source>
</reference>
<reference evidence="8" key="3">
    <citation type="submission" date="2011-10" db="EMBL/GenBank/DDBJ databases">
        <title>Transcriptional landscape of the pathogenic yeast Candida parapsilosis.</title>
        <authorList>
            <person name="Guida A."/>
            <person name="Lindstaedt C."/>
            <person name="Maguire S.L."/>
            <person name="Ding C."/>
            <person name="Higgins D.G."/>
            <person name="Harris D."/>
            <person name="Berriman M."/>
            <person name="Butler G."/>
        </authorList>
    </citation>
    <scope>NUCLEOTIDE SEQUENCE</scope>
    <source>
        <strain evidence="8">CDC317</strain>
    </source>
</reference>
<protein>
    <recommendedName>
        <fullName evidence="4">Protein MAK16</fullName>
    </recommendedName>
</protein>
<reference evidence="9" key="4">
    <citation type="submission" date="2025-05" db="UniProtKB">
        <authorList>
            <consortium name="EnsemblFungi"/>
        </authorList>
    </citation>
    <scope>IDENTIFICATION</scope>
</reference>
<keyword evidence="3 4" id="KW-0539">Nucleus</keyword>
<dbReference type="InterPro" id="IPR006958">
    <property type="entry name" value="Mak16"/>
</dbReference>
<feature type="compositionally biased region" description="Acidic residues" evidence="5">
    <location>
        <begin position="196"/>
        <end position="242"/>
    </location>
</feature>
<evidence type="ECO:0000313" key="7">
    <source>
        <dbReference type="CGD" id="CAL0000144597"/>
    </source>
</evidence>
<dbReference type="EMBL" id="HE605203">
    <property type="protein sequence ID" value="CCE40424.1"/>
    <property type="molecule type" value="Genomic_DNA"/>
</dbReference>
<comment type="subcellular location">
    <subcellularLocation>
        <location evidence="1">Nucleus</location>
    </subcellularLocation>
</comment>
<dbReference type="FunFam" id="3.30.390.110:FF:000001">
    <property type="entry name" value="Protein MAK16 homolog"/>
    <property type="match status" value="1"/>
</dbReference>
<feature type="compositionally biased region" description="Basic and acidic residues" evidence="5">
    <location>
        <begin position="278"/>
        <end position="292"/>
    </location>
</feature>
<dbReference type="GO" id="GO:0000466">
    <property type="term" value="P:maturation of 5.8S rRNA from tricistronic rRNA transcript (SSU-rRNA, 5.8S rRNA, LSU-rRNA)"/>
    <property type="evidence" value="ECO:0007669"/>
    <property type="project" value="EnsemblFungi"/>
</dbReference>
<evidence type="ECO:0000256" key="2">
    <source>
        <dbReference type="ARBA" id="ARBA00005514"/>
    </source>
</evidence>
<dbReference type="VEuPathDB" id="FungiDB:CPAR2_104600"/>
<gene>
    <name evidence="7 8" type="ordered locus">CPAR2_104600</name>
</gene>
<dbReference type="EnsemblFungi" id="CPAR2_104600-T">
    <property type="protein sequence ID" value="CPAR2_104600-T-p1"/>
    <property type="gene ID" value="CPAR2_104600"/>
</dbReference>
<feature type="domain" description="Ribosomal eL28/Mak16" evidence="6">
    <location>
        <begin position="5"/>
        <end position="116"/>
    </location>
</feature>
<dbReference type="Pfam" id="PF01778">
    <property type="entry name" value="Ribosomal_L28e"/>
    <property type="match status" value="1"/>
</dbReference>
<dbReference type="GO" id="GO:0030687">
    <property type="term" value="C:preribosome, large subunit precursor"/>
    <property type="evidence" value="ECO:0007669"/>
    <property type="project" value="EnsemblFungi"/>
</dbReference>
<dbReference type="eggNOG" id="KOG3064">
    <property type="taxonomic scope" value="Eukaryota"/>
</dbReference>
<feature type="compositionally biased region" description="Acidic residues" evidence="5">
    <location>
        <begin position="258"/>
        <end position="277"/>
    </location>
</feature>
<evidence type="ECO:0000256" key="5">
    <source>
        <dbReference type="SAM" id="MobiDB-lite"/>
    </source>
</evidence>
<feature type="region of interest" description="Disordered" evidence="5">
    <location>
        <begin position="196"/>
        <end position="318"/>
    </location>
</feature>
<dbReference type="STRING" id="578454.G8B7I9"/>
<dbReference type="Gene3D" id="3.30.390.110">
    <property type="match status" value="1"/>
</dbReference>
<evidence type="ECO:0000256" key="1">
    <source>
        <dbReference type="ARBA" id="ARBA00004123"/>
    </source>
</evidence>
<organism evidence="8 10">
    <name type="scientific">Candida parapsilosis (strain CDC 317 / ATCC MYA-4646)</name>
    <name type="common">Yeast</name>
    <name type="synonym">Monilia parapsilosis</name>
    <dbReference type="NCBI Taxonomy" id="578454"/>
    <lineage>
        <taxon>Eukaryota</taxon>
        <taxon>Fungi</taxon>
        <taxon>Dikarya</taxon>
        <taxon>Ascomycota</taxon>
        <taxon>Saccharomycotina</taxon>
        <taxon>Pichiomycetes</taxon>
        <taxon>Debaryomycetaceae</taxon>
        <taxon>Candida/Lodderomyces clade</taxon>
        <taxon>Candida</taxon>
    </lineage>
</organism>
<dbReference type="PANTHER" id="PTHR23405:SF4">
    <property type="entry name" value="PROTEIN MAK16 HOMOLOG"/>
    <property type="match status" value="1"/>
</dbReference>
<dbReference type="GO" id="GO:0005730">
    <property type="term" value="C:nucleolus"/>
    <property type="evidence" value="ECO:0007669"/>
    <property type="project" value="UniProtKB-UniRule"/>
</dbReference>
<accession>A0AAJ8VUW6</accession>
<dbReference type="Proteomes" id="UP000005221">
    <property type="component" value="Chromosome 1"/>
</dbReference>
<dbReference type="GO" id="GO:0000463">
    <property type="term" value="P:maturation of LSU-rRNA from tricistronic rRNA transcript (SSU-rRNA, 5.8S rRNA, LSU-rRNA)"/>
    <property type="evidence" value="ECO:0007669"/>
    <property type="project" value="EnsemblFungi"/>
</dbReference>
<evidence type="ECO:0000313" key="9">
    <source>
        <dbReference type="EnsemblFungi" id="CPAR2_104600-T-p1"/>
    </source>
</evidence>
<dbReference type="PANTHER" id="PTHR23405">
    <property type="entry name" value="MAINTENANCE OF KILLER 16 MAK16 PROTEIN-RELATED"/>
    <property type="match status" value="1"/>
</dbReference>
<dbReference type="PIRSF" id="PIRSF003352">
    <property type="entry name" value="MAK16"/>
    <property type="match status" value="1"/>
</dbReference>
<dbReference type="CGD" id="CAL0000144597">
    <property type="gene designation" value="CPAR2_104600"/>
</dbReference>
<reference evidence="10" key="2">
    <citation type="journal article" date="2011" name="BMC Genomics">
        <title>Using RNA-seq to determine the transcriptional landscape and the hypoxic response of the pathogenic yeast Candida parapsilosis.</title>
        <authorList>
            <person name="Guida A."/>
            <person name="Lindstaedt C."/>
            <person name="Maguire S.L."/>
            <person name="Ding C."/>
            <person name="Higgins D.G."/>
            <person name="Corton N.J."/>
            <person name="Berriman M."/>
            <person name="Butler G."/>
        </authorList>
    </citation>
    <scope>GENOME REANNOTATION</scope>
    <source>
        <strain evidence="10">CDC 317 / ATCC MYA-4646</strain>
    </source>
</reference>
<keyword evidence="10" id="KW-1185">Reference proteome</keyword>
<evidence type="ECO:0000313" key="8">
    <source>
        <dbReference type="EMBL" id="CCE40424.1"/>
    </source>
</evidence>
<evidence type="ECO:0000256" key="3">
    <source>
        <dbReference type="ARBA" id="ARBA00023242"/>
    </source>
</evidence>
<accession>G8B7I9</accession>
<name>G8B7I9_CANPC</name>
<evidence type="ECO:0000256" key="4">
    <source>
        <dbReference type="PIRNR" id="PIRNR003352"/>
    </source>
</evidence>
<dbReference type="InterPro" id="IPR029004">
    <property type="entry name" value="Ribosomal_eL28/Mak16"/>
</dbReference>
<evidence type="ECO:0000259" key="6">
    <source>
        <dbReference type="Pfam" id="PF01778"/>
    </source>
</evidence>
<evidence type="ECO:0000313" key="10">
    <source>
        <dbReference type="Proteomes" id="UP000005221"/>
    </source>
</evidence>
<dbReference type="Pfam" id="PF04874">
    <property type="entry name" value="Mak16"/>
    <property type="match status" value="1"/>
</dbReference>